<gene>
    <name evidence="3" type="ORF">TRUGW13939_04476</name>
</gene>
<feature type="signal peptide" evidence="2">
    <location>
        <begin position="1"/>
        <end position="20"/>
    </location>
</feature>
<name>A0A7H8QTP6_TALRU</name>
<keyword evidence="1" id="KW-1133">Transmembrane helix</keyword>
<dbReference type="EMBL" id="CP055899">
    <property type="protein sequence ID" value="QKX57364.1"/>
    <property type="molecule type" value="Genomic_DNA"/>
</dbReference>
<dbReference type="KEGG" id="trg:TRUGW13939_04476"/>
<accession>A0A7H8QTP6</accession>
<dbReference type="AlphaFoldDB" id="A0A7H8QTP6"/>
<dbReference type="Proteomes" id="UP000509510">
    <property type="component" value="Chromosome II"/>
</dbReference>
<feature type="chain" id="PRO_5028939433" description="Mid2 domain-containing protein" evidence="2">
    <location>
        <begin position="21"/>
        <end position="257"/>
    </location>
</feature>
<keyword evidence="4" id="KW-1185">Reference proteome</keyword>
<evidence type="ECO:0008006" key="5">
    <source>
        <dbReference type="Google" id="ProtNLM"/>
    </source>
</evidence>
<sequence length="257" mass="27326">MVVPTTLIYLFMLLLNMTYAATTHTAMQTPSPSEAPLPRQVETVGATVTSWIPMLSTFTPDSNCLTKGFHQSQVSTSVILVAYGPVDTFLYDSTSIAGYTVNPQQISQIGVLCSSMIPAGNTFGFSPVSGPQVTATTLSTPISVAAVAIVGWDTSPAASSTTPPLATLEARSMEVIIALVVGIIVAVGMLGFGGFYLWRAFQRRRRASRLEREIARGHAGNGGNGGRDIGREYAPPNQVYELEGVTRLPVHTSFLAV</sequence>
<organism evidence="3 4">
    <name type="scientific">Talaromyces rugulosus</name>
    <name type="common">Penicillium rugulosum</name>
    <dbReference type="NCBI Taxonomy" id="121627"/>
    <lineage>
        <taxon>Eukaryota</taxon>
        <taxon>Fungi</taxon>
        <taxon>Dikarya</taxon>
        <taxon>Ascomycota</taxon>
        <taxon>Pezizomycotina</taxon>
        <taxon>Eurotiomycetes</taxon>
        <taxon>Eurotiomycetidae</taxon>
        <taxon>Eurotiales</taxon>
        <taxon>Trichocomaceae</taxon>
        <taxon>Talaromyces</taxon>
        <taxon>Talaromyces sect. Islandici</taxon>
    </lineage>
</organism>
<evidence type="ECO:0000256" key="2">
    <source>
        <dbReference type="SAM" id="SignalP"/>
    </source>
</evidence>
<dbReference type="GeneID" id="55991977"/>
<evidence type="ECO:0000313" key="3">
    <source>
        <dbReference type="EMBL" id="QKX57364.1"/>
    </source>
</evidence>
<evidence type="ECO:0000313" key="4">
    <source>
        <dbReference type="Proteomes" id="UP000509510"/>
    </source>
</evidence>
<dbReference type="RefSeq" id="XP_035343542.1">
    <property type="nucleotide sequence ID" value="XM_035487649.1"/>
</dbReference>
<proteinExistence type="predicted"/>
<feature type="transmembrane region" description="Helical" evidence="1">
    <location>
        <begin position="175"/>
        <end position="198"/>
    </location>
</feature>
<keyword evidence="1" id="KW-0472">Membrane</keyword>
<evidence type="ECO:0000256" key="1">
    <source>
        <dbReference type="SAM" id="Phobius"/>
    </source>
</evidence>
<protein>
    <recommendedName>
        <fullName evidence="5">Mid2 domain-containing protein</fullName>
    </recommendedName>
</protein>
<keyword evidence="2" id="KW-0732">Signal</keyword>
<keyword evidence="1" id="KW-0812">Transmembrane</keyword>
<reference evidence="4" key="1">
    <citation type="submission" date="2020-06" db="EMBL/GenBank/DDBJ databases">
        <title>A chromosome-scale genome assembly of Talaromyces rugulosus W13939.</title>
        <authorList>
            <person name="Wang B."/>
            <person name="Guo L."/>
            <person name="Ye K."/>
            <person name="Wang L."/>
        </authorList>
    </citation>
    <scope>NUCLEOTIDE SEQUENCE [LARGE SCALE GENOMIC DNA]</scope>
    <source>
        <strain evidence="4">W13939</strain>
    </source>
</reference>